<keyword evidence="1 7" id="KW-0812">Transmembrane</keyword>
<comment type="caution">
    <text evidence="9">The sequence shown here is derived from an EMBL/GenBank/DDBJ whole genome shotgun (WGS) entry which is preliminary data.</text>
</comment>
<keyword evidence="10" id="KW-1185">Reference proteome</keyword>
<evidence type="ECO:0000256" key="5">
    <source>
        <dbReference type="ARBA" id="ARBA00046288"/>
    </source>
</evidence>
<evidence type="ECO:0000256" key="4">
    <source>
        <dbReference type="ARBA" id="ARBA00023136"/>
    </source>
</evidence>
<evidence type="ECO:0000256" key="6">
    <source>
        <dbReference type="SAM" id="MobiDB-lite"/>
    </source>
</evidence>
<evidence type="ECO:0000259" key="8">
    <source>
        <dbReference type="Pfam" id="PF07714"/>
    </source>
</evidence>
<organism evidence="9 10">
    <name type="scientific">Stylosanthes scabra</name>
    <dbReference type="NCBI Taxonomy" id="79078"/>
    <lineage>
        <taxon>Eukaryota</taxon>
        <taxon>Viridiplantae</taxon>
        <taxon>Streptophyta</taxon>
        <taxon>Embryophyta</taxon>
        <taxon>Tracheophyta</taxon>
        <taxon>Spermatophyta</taxon>
        <taxon>Magnoliopsida</taxon>
        <taxon>eudicotyledons</taxon>
        <taxon>Gunneridae</taxon>
        <taxon>Pentapetalae</taxon>
        <taxon>rosids</taxon>
        <taxon>fabids</taxon>
        <taxon>Fabales</taxon>
        <taxon>Fabaceae</taxon>
        <taxon>Papilionoideae</taxon>
        <taxon>50 kb inversion clade</taxon>
        <taxon>dalbergioids sensu lato</taxon>
        <taxon>Dalbergieae</taxon>
        <taxon>Pterocarpus clade</taxon>
        <taxon>Stylosanthes</taxon>
    </lineage>
</organism>
<feature type="non-terminal residue" evidence="9">
    <location>
        <position position="1"/>
    </location>
</feature>
<feature type="non-terminal residue" evidence="9">
    <location>
        <position position="288"/>
    </location>
</feature>
<feature type="domain" description="Serine-threonine/tyrosine-protein kinase catalytic" evidence="8">
    <location>
        <begin position="206"/>
        <end position="287"/>
    </location>
</feature>
<evidence type="ECO:0000313" key="10">
    <source>
        <dbReference type="Proteomes" id="UP001341840"/>
    </source>
</evidence>
<feature type="region of interest" description="Disordered" evidence="6">
    <location>
        <begin position="1"/>
        <end position="104"/>
    </location>
</feature>
<dbReference type="InterPro" id="IPR001245">
    <property type="entry name" value="Ser-Thr/Tyr_kinase_cat_dom"/>
</dbReference>
<dbReference type="PANTHER" id="PTHR46084:SF14">
    <property type="entry name" value="PROTEIN KINASE DOMAIN-CONTAINING PROTEIN"/>
    <property type="match status" value="1"/>
</dbReference>
<evidence type="ECO:0000313" key="9">
    <source>
        <dbReference type="EMBL" id="MED6129673.1"/>
    </source>
</evidence>
<protein>
    <recommendedName>
        <fullName evidence="8">Serine-threonine/tyrosine-protein kinase catalytic domain-containing protein</fullName>
    </recommendedName>
</protein>
<keyword evidence="2" id="KW-0732">Signal</keyword>
<name>A0ABU6S0E1_9FABA</name>
<keyword evidence="3 7" id="KW-1133">Transmembrane helix</keyword>
<accession>A0ABU6S0E1</accession>
<dbReference type="InterPro" id="IPR011009">
    <property type="entry name" value="Kinase-like_dom_sf"/>
</dbReference>
<gene>
    <name evidence="9" type="ORF">PIB30_110235</name>
</gene>
<sequence length="288" mass="31121">HIGQHRKQLVQLQAPNSSKKHKQPKKITNNNKIKDTTTSPSPSSYFPSSSLSPNPESFSPPETPSNSPYSSSLPLSPEASDSPSPSPSPSPSKPSPSPSPSIPVNSPSIASNWISVPSPAPLPANKGESRSFSRQHSVIVWSTVGGFSFLVLVSAILFACFRSNKVETVKPWATGLSGQLQKAFVTGVPSLKRAELEVACEYFSNIIGSIPDGTVYKGTLSSGVEIAVAYSAVTSSKYWSKSMEAQYQKKIETLSRVNHKNFVNLIGYCEERKPFTRVMVFEYAPNGT</sequence>
<evidence type="ECO:0000256" key="2">
    <source>
        <dbReference type="ARBA" id="ARBA00022729"/>
    </source>
</evidence>
<feature type="compositionally biased region" description="Pro residues" evidence="6">
    <location>
        <begin position="84"/>
        <end position="101"/>
    </location>
</feature>
<feature type="compositionally biased region" description="Low complexity" evidence="6">
    <location>
        <begin position="26"/>
        <end position="83"/>
    </location>
</feature>
<evidence type="ECO:0000256" key="1">
    <source>
        <dbReference type="ARBA" id="ARBA00022692"/>
    </source>
</evidence>
<dbReference type="Pfam" id="PF07714">
    <property type="entry name" value="PK_Tyr_Ser-Thr"/>
    <property type="match status" value="1"/>
</dbReference>
<dbReference type="SUPFAM" id="SSF56112">
    <property type="entry name" value="Protein kinase-like (PK-like)"/>
    <property type="match status" value="1"/>
</dbReference>
<dbReference type="Proteomes" id="UP001341840">
    <property type="component" value="Unassembled WGS sequence"/>
</dbReference>
<evidence type="ECO:0000256" key="7">
    <source>
        <dbReference type="SAM" id="Phobius"/>
    </source>
</evidence>
<dbReference type="Gene3D" id="3.30.200.20">
    <property type="entry name" value="Phosphorylase Kinase, domain 1"/>
    <property type="match status" value="1"/>
</dbReference>
<proteinExistence type="predicted"/>
<evidence type="ECO:0000256" key="3">
    <source>
        <dbReference type="ARBA" id="ARBA00022989"/>
    </source>
</evidence>
<dbReference type="PANTHER" id="PTHR46084">
    <property type="entry name" value="PROTEIN MALE DISCOVERER 2"/>
    <property type="match status" value="1"/>
</dbReference>
<keyword evidence="4 7" id="KW-0472">Membrane</keyword>
<comment type="subcellular location">
    <subcellularLocation>
        <location evidence="5">Endomembrane system</location>
        <topology evidence="5">Single-pass type I membrane protein</topology>
    </subcellularLocation>
</comment>
<dbReference type="EMBL" id="JASCZI010036332">
    <property type="protein sequence ID" value="MED6129673.1"/>
    <property type="molecule type" value="Genomic_DNA"/>
</dbReference>
<reference evidence="9 10" key="1">
    <citation type="journal article" date="2023" name="Plants (Basel)">
        <title>Bridging the Gap: Combining Genomics and Transcriptomics Approaches to Understand Stylosanthes scabra, an Orphan Legume from the Brazilian Caatinga.</title>
        <authorList>
            <person name="Ferreira-Neto J.R.C."/>
            <person name="da Silva M.D."/>
            <person name="Binneck E."/>
            <person name="de Melo N.F."/>
            <person name="da Silva R.H."/>
            <person name="de Melo A.L.T.M."/>
            <person name="Pandolfi V."/>
            <person name="Bustamante F.O."/>
            <person name="Brasileiro-Vidal A.C."/>
            <person name="Benko-Iseppon A.M."/>
        </authorList>
    </citation>
    <scope>NUCLEOTIDE SEQUENCE [LARGE SCALE GENOMIC DNA]</scope>
    <source>
        <tissue evidence="9">Leaves</tissue>
    </source>
</reference>
<feature type="transmembrane region" description="Helical" evidence="7">
    <location>
        <begin position="138"/>
        <end position="161"/>
    </location>
</feature>